<feature type="domain" description="PAS" evidence="7">
    <location>
        <begin position="469"/>
        <end position="539"/>
    </location>
</feature>
<dbReference type="Pfam" id="PF02518">
    <property type="entry name" value="HATPase_c"/>
    <property type="match status" value="1"/>
</dbReference>
<evidence type="ECO:0000256" key="2">
    <source>
        <dbReference type="ARBA" id="ARBA00012438"/>
    </source>
</evidence>
<dbReference type="InterPro" id="IPR036890">
    <property type="entry name" value="HATPase_C_sf"/>
</dbReference>
<reference evidence="9 10" key="1">
    <citation type="submission" date="2017-09" db="EMBL/GenBank/DDBJ databases">
        <authorList>
            <person name="Varghese N."/>
            <person name="Submissions S."/>
        </authorList>
    </citation>
    <scope>NUCLEOTIDE SEQUENCE [LARGE SCALE GENOMIC DNA]</scope>
    <source>
        <strain evidence="9 10">OK806</strain>
    </source>
</reference>
<dbReference type="Gene3D" id="3.30.565.10">
    <property type="entry name" value="Histidine kinase-like ATPase, C-terminal domain"/>
    <property type="match status" value="1"/>
</dbReference>
<dbReference type="PANTHER" id="PTHR43304:SF1">
    <property type="entry name" value="PAC DOMAIN-CONTAINING PROTEIN"/>
    <property type="match status" value="1"/>
</dbReference>
<dbReference type="EC" id="2.7.13.3" evidence="2"/>
<keyword evidence="10" id="KW-1185">Reference proteome</keyword>
<evidence type="ECO:0000256" key="4">
    <source>
        <dbReference type="ARBA" id="ARBA00022679"/>
    </source>
</evidence>
<sequence length="1090" mass="125139">MDYSGKSFDELRKPYTRTHPDDVDIPAQAFYRAKETGEAQEYQCRYRSAAGTYEWFAAVLHTQRDRYNKVFRVYGMHWNINKQKNDAEQLRQRNDTLQCISNLLPCHAWTVLPDGSIEYISRGLCEYTGTKEAQNHDFFGTVIHQDDQPANDRYWNALRSGDDPGELEYRLRRSDGAYRWFLCRVKAIKDDGGRLLRWVGVSLDIHDRKTAESLLRTDEETWRKIVDSVPACVCVGGPTGELIYVNRVGGASLGRPMEELLGDRWMAHIHPDDVQVAQQKWKACIAARKPIDIAVRMLRHDGEYRWQRLLAEPSHCQNGDVIHWYLIGIEIEETIRAQQALAASEREARELLDRLPGRFATRTEHDFDFINRQILEETGTTLEGMQNLGFLQFIHPDDRDRVKEGYLRSVQEKSAYDTNYRWADRDGEYRWRHSRSVPYFNDDGSVYKWYAVNMDIDDLCKSKEVIREREVQLNWLAETVPSLLWRTDSHGRLEYVNKRTEDYTGLRLDDLAANGWLHLVHPDDSASTIAAWHNSLDSGRPYDWVYRLRAADSTYRWFQCKGAPMRDANGHIVNWYGLSTDIHERELAQEALRTEELNLRRLVDALPAMIWRATPQGDVDGWNRQMLTFMGKGSEEFDKEMLLKLIPEADRLRVRSRWRRSVEEGAAYQDTYQVMCADGKLRWYLVRGEPFRDGSGQIPHWYGVCTDIDDLKQTAATLEQREHQLRALIDTIPAMLWCNDPQGRLTYINRKTSEFLGLDVSQLINLGYLYPMHPDDLGSLDRAWTHSIKTGEPHSHVARIQRKDGVYRWCQHTAEAMKDSDGKIVQWYGLSLDIDEPKRAEDRLRQTQAELARATQIATVAELSASIAHELNQPLTSVIANAQACKRWLAAYPPNLNEARASVESVVRDARSADETMQSIRALFKRQSVQKRIRNVNDMVLESVRLLREDETRRLADIEFDFPEGLPSVFVDQIQIQQVLLNLITNGIEATENSGRAPKILITARTLDDRSVLLQVVDNGSGIADRDTIFDAFVTTKSKGMGIGLAVSRSIIEAHDGRVTASNNDGFGATFSVVLPVLPVQISQEGASVK</sequence>
<dbReference type="EMBL" id="OCSU01000001">
    <property type="protein sequence ID" value="SOE53701.1"/>
    <property type="molecule type" value="Genomic_DNA"/>
</dbReference>
<feature type="domain" description="PAS" evidence="7">
    <location>
        <begin position="721"/>
        <end position="791"/>
    </location>
</feature>
<feature type="domain" description="PAC" evidence="8">
    <location>
        <begin position="165"/>
        <end position="217"/>
    </location>
</feature>
<keyword evidence="3" id="KW-0597">Phosphoprotein</keyword>
<dbReference type="PRINTS" id="PR00344">
    <property type="entry name" value="BCTRLSENSOR"/>
</dbReference>
<dbReference type="Pfam" id="PF00512">
    <property type="entry name" value="HisKA"/>
    <property type="match status" value="1"/>
</dbReference>
<dbReference type="InterPro" id="IPR004358">
    <property type="entry name" value="Sig_transdc_His_kin-like_C"/>
</dbReference>
<evidence type="ECO:0000259" key="6">
    <source>
        <dbReference type="PROSITE" id="PS50109"/>
    </source>
</evidence>
<feature type="domain" description="PAC" evidence="8">
    <location>
        <begin position="794"/>
        <end position="846"/>
    </location>
</feature>
<evidence type="ECO:0000256" key="3">
    <source>
        <dbReference type="ARBA" id="ARBA00022553"/>
    </source>
</evidence>
<proteinExistence type="predicted"/>
<evidence type="ECO:0000256" key="1">
    <source>
        <dbReference type="ARBA" id="ARBA00000085"/>
    </source>
</evidence>
<dbReference type="InterPro" id="IPR000700">
    <property type="entry name" value="PAS-assoc_C"/>
</dbReference>
<dbReference type="CDD" id="cd00082">
    <property type="entry name" value="HisKA"/>
    <property type="match status" value="1"/>
</dbReference>
<dbReference type="InterPro" id="IPR013655">
    <property type="entry name" value="PAS_fold_3"/>
</dbReference>
<dbReference type="SMART" id="SM00091">
    <property type="entry name" value="PAS"/>
    <property type="match status" value="6"/>
</dbReference>
<accession>A0A7Z7I1W1</accession>
<dbReference type="GO" id="GO:0000155">
    <property type="term" value="F:phosphorelay sensor kinase activity"/>
    <property type="evidence" value="ECO:0007669"/>
    <property type="project" value="InterPro"/>
</dbReference>
<name>A0A7Z7I1W1_9BURK</name>
<dbReference type="Gene3D" id="1.10.287.130">
    <property type="match status" value="1"/>
</dbReference>
<dbReference type="PANTHER" id="PTHR43304">
    <property type="entry name" value="PHYTOCHROME-LIKE PROTEIN CPH1"/>
    <property type="match status" value="1"/>
</dbReference>
<dbReference type="InterPro" id="IPR003661">
    <property type="entry name" value="HisK_dim/P_dom"/>
</dbReference>
<feature type="domain" description="PAC" evidence="8">
    <location>
        <begin position="668"/>
        <end position="720"/>
    </location>
</feature>
<feature type="domain" description="PAS" evidence="7">
    <location>
        <begin position="218"/>
        <end position="288"/>
    </location>
</feature>
<dbReference type="SMART" id="SM00388">
    <property type="entry name" value="HisKA"/>
    <property type="match status" value="1"/>
</dbReference>
<dbReference type="SMART" id="SM00086">
    <property type="entry name" value="PAC"/>
    <property type="match status" value="7"/>
</dbReference>
<evidence type="ECO:0000259" key="8">
    <source>
        <dbReference type="PROSITE" id="PS50113"/>
    </source>
</evidence>
<dbReference type="InterPro" id="IPR003594">
    <property type="entry name" value="HATPase_dom"/>
</dbReference>
<dbReference type="Proteomes" id="UP000219522">
    <property type="component" value="Unassembled WGS sequence"/>
</dbReference>
<feature type="domain" description="PAS" evidence="7">
    <location>
        <begin position="344"/>
        <end position="413"/>
    </location>
</feature>
<dbReference type="CDD" id="cd00130">
    <property type="entry name" value="PAS"/>
    <property type="match status" value="6"/>
</dbReference>
<comment type="caution">
    <text evidence="9">The sequence shown here is derived from an EMBL/GenBank/DDBJ whole genome shotgun (WGS) entry which is preliminary data.</text>
</comment>
<dbReference type="PROSITE" id="PS50113">
    <property type="entry name" value="PAC"/>
    <property type="match status" value="6"/>
</dbReference>
<dbReference type="InterPro" id="IPR035965">
    <property type="entry name" value="PAS-like_dom_sf"/>
</dbReference>
<keyword evidence="4" id="KW-0808">Transferase</keyword>
<dbReference type="SUPFAM" id="SSF55874">
    <property type="entry name" value="ATPase domain of HSP90 chaperone/DNA topoisomerase II/histidine kinase"/>
    <property type="match status" value="1"/>
</dbReference>
<dbReference type="InterPro" id="IPR001610">
    <property type="entry name" value="PAC"/>
</dbReference>
<dbReference type="FunFam" id="3.30.450.20:FF:000099">
    <property type="entry name" value="Sensory box sensor histidine kinase"/>
    <property type="match status" value="1"/>
</dbReference>
<dbReference type="Gene3D" id="3.30.450.20">
    <property type="entry name" value="PAS domain"/>
    <property type="match status" value="7"/>
</dbReference>
<dbReference type="AlphaFoldDB" id="A0A7Z7I1W1"/>
<evidence type="ECO:0000259" key="7">
    <source>
        <dbReference type="PROSITE" id="PS50112"/>
    </source>
</evidence>
<dbReference type="SMART" id="SM00387">
    <property type="entry name" value="HATPase_c"/>
    <property type="match status" value="1"/>
</dbReference>
<dbReference type="RefSeq" id="WP_062642409.1">
    <property type="nucleotide sequence ID" value="NZ_FCOG02000142.1"/>
</dbReference>
<keyword evidence="5" id="KW-0418">Kinase</keyword>
<dbReference type="OrthoDB" id="8872837at2"/>
<dbReference type="PROSITE" id="PS50112">
    <property type="entry name" value="PAS"/>
    <property type="match status" value="5"/>
</dbReference>
<dbReference type="InterPro" id="IPR000014">
    <property type="entry name" value="PAS"/>
</dbReference>
<evidence type="ECO:0000256" key="5">
    <source>
        <dbReference type="ARBA" id="ARBA00022777"/>
    </source>
</evidence>
<feature type="domain" description="PAC" evidence="8">
    <location>
        <begin position="291"/>
        <end position="343"/>
    </location>
</feature>
<dbReference type="SUPFAM" id="SSF47384">
    <property type="entry name" value="Homodimeric domain of signal transducing histidine kinase"/>
    <property type="match status" value="1"/>
</dbReference>
<dbReference type="SUPFAM" id="SSF55785">
    <property type="entry name" value="PYP-like sensor domain (PAS domain)"/>
    <property type="match status" value="7"/>
</dbReference>
<dbReference type="InterPro" id="IPR052162">
    <property type="entry name" value="Sensor_kinase/Photoreceptor"/>
</dbReference>
<dbReference type="InterPro" id="IPR005467">
    <property type="entry name" value="His_kinase_dom"/>
</dbReference>
<organism evidence="9 10">
    <name type="scientific">Caballeronia arationis</name>
    <dbReference type="NCBI Taxonomy" id="1777142"/>
    <lineage>
        <taxon>Bacteria</taxon>
        <taxon>Pseudomonadati</taxon>
        <taxon>Pseudomonadota</taxon>
        <taxon>Betaproteobacteria</taxon>
        <taxon>Burkholderiales</taxon>
        <taxon>Burkholderiaceae</taxon>
        <taxon>Caballeronia</taxon>
    </lineage>
</organism>
<evidence type="ECO:0000313" key="10">
    <source>
        <dbReference type="Proteomes" id="UP000219522"/>
    </source>
</evidence>
<comment type="catalytic activity">
    <reaction evidence="1">
        <text>ATP + protein L-histidine = ADP + protein N-phospho-L-histidine.</text>
        <dbReference type="EC" id="2.7.13.3"/>
    </reaction>
</comment>
<dbReference type="Pfam" id="PF08447">
    <property type="entry name" value="PAS_3"/>
    <property type="match status" value="7"/>
</dbReference>
<feature type="domain" description="PAC" evidence="8">
    <location>
        <begin position="542"/>
        <end position="594"/>
    </location>
</feature>
<dbReference type="PROSITE" id="PS50109">
    <property type="entry name" value="HIS_KIN"/>
    <property type="match status" value="1"/>
</dbReference>
<gene>
    <name evidence="9" type="ORF">SAMN05446927_0699</name>
</gene>
<dbReference type="InterPro" id="IPR036097">
    <property type="entry name" value="HisK_dim/P_sf"/>
</dbReference>
<dbReference type="NCBIfam" id="TIGR00229">
    <property type="entry name" value="sensory_box"/>
    <property type="match status" value="6"/>
</dbReference>
<feature type="domain" description="PAS" evidence="7">
    <location>
        <begin position="595"/>
        <end position="665"/>
    </location>
</feature>
<feature type="domain" description="Histidine kinase" evidence="6">
    <location>
        <begin position="866"/>
        <end position="1079"/>
    </location>
</feature>
<protein>
    <recommendedName>
        <fullName evidence="2">histidine kinase</fullName>
        <ecNumber evidence="2">2.7.13.3</ecNumber>
    </recommendedName>
</protein>
<feature type="domain" description="PAC" evidence="8">
    <location>
        <begin position="416"/>
        <end position="468"/>
    </location>
</feature>
<evidence type="ECO:0000313" key="9">
    <source>
        <dbReference type="EMBL" id="SOE53701.1"/>
    </source>
</evidence>